<dbReference type="EMBL" id="JAOCJW010000033">
    <property type="protein sequence ID" value="MDH2006776.1"/>
    <property type="molecule type" value="Genomic_DNA"/>
</dbReference>
<dbReference type="NCBIfam" id="TIGR04498">
    <property type="entry name" value="AbiV_defense"/>
    <property type="match status" value="1"/>
</dbReference>
<evidence type="ECO:0000313" key="2">
    <source>
        <dbReference type="Proteomes" id="UP001161294"/>
    </source>
</evidence>
<sequence>MRNTLSARKYKQLALESLRNSLRLLKDAMSLYQIGSYPSAFQLAVLSMEEYAKARWVDHIYYESLTNTGLPCEELEQELLKLMYSHTEKHGAFLWEYFEFSPNLLRAAREGKLEQKKQAATYVGLPKTRKRVDVNARISLPSSIKKADAKQMISVVAKEIKDVYRLVEKNDQYFGIESLDEVVMSHEAMFVFAWRHKSGLKSPKFRISHGLKPIGAKPASKAASSQL</sequence>
<comment type="caution">
    <text evidence="1">The sequence shown here is derived from an EMBL/GenBank/DDBJ whole genome shotgun (WGS) entry which is preliminary data.</text>
</comment>
<name>A0AA43AYQ4_9BURK</name>
<gene>
    <name evidence="1" type="ORF">N5J23_14685</name>
</gene>
<reference evidence="1" key="1">
    <citation type="submission" date="2022-09" db="EMBL/GenBank/DDBJ databases">
        <title>Intensive care unit water sources are persistently colonized with multi-drug resistant bacteria and are the site of extensive horizontal gene transfer of antibiotic resistance genes.</title>
        <authorList>
            <person name="Diorio-Toth L."/>
        </authorList>
    </citation>
    <scope>NUCLEOTIDE SEQUENCE</scope>
    <source>
        <strain evidence="1">GD03686</strain>
    </source>
</reference>
<dbReference type="Proteomes" id="UP001161294">
    <property type="component" value="Unassembled WGS sequence"/>
</dbReference>
<proteinExistence type="predicted"/>
<evidence type="ECO:0000313" key="1">
    <source>
        <dbReference type="EMBL" id="MDH2006776.1"/>
    </source>
</evidence>
<dbReference type="InterPro" id="IPR030987">
    <property type="entry name" value="AbiV"/>
</dbReference>
<dbReference type="RefSeq" id="WP_279853668.1">
    <property type="nucleotide sequence ID" value="NZ_JAOCIA010000035.1"/>
</dbReference>
<accession>A0AA43AYQ4</accession>
<dbReference type="AlphaFoldDB" id="A0AA43AYQ4"/>
<organism evidence="1 2">
    <name type="scientific">Comamonas aquatica</name>
    <dbReference type="NCBI Taxonomy" id="225991"/>
    <lineage>
        <taxon>Bacteria</taxon>
        <taxon>Pseudomonadati</taxon>
        <taxon>Pseudomonadota</taxon>
        <taxon>Betaproteobacteria</taxon>
        <taxon>Burkholderiales</taxon>
        <taxon>Comamonadaceae</taxon>
        <taxon>Comamonas</taxon>
    </lineage>
</organism>
<protein>
    <submittedName>
        <fullName evidence="1">AbiV family abortive infection protein</fullName>
    </submittedName>
</protein>
<dbReference type="Pfam" id="PF18728">
    <property type="entry name" value="HEPN_AbiV"/>
    <property type="match status" value="1"/>
</dbReference>